<gene>
    <name evidence="2" type="ORF">LTRI10_LOCUS18910</name>
</gene>
<dbReference type="AlphaFoldDB" id="A0AAV2DUJ8"/>
<evidence type="ECO:0000313" key="2">
    <source>
        <dbReference type="EMBL" id="CAL1377247.1"/>
    </source>
</evidence>
<sequence length="85" mass="9009">MCFKLFPQACQAFTQSCHSQAHSTQKTSYGPWLMDSATSQHVTADLGDLSLYSDYSGPDKITVGDGSGPSHGGALAEGGKQRRCP</sequence>
<keyword evidence="3" id="KW-1185">Reference proteome</keyword>
<accession>A0AAV2DUJ8</accession>
<dbReference type="PROSITE" id="PS51257">
    <property type="entry name" value="PROKAR_LIPOPROTEIN"/>
    <property type="match status" value="1"/>
</dbReference>
<proteinExistence type="predicted"/>
<protein>
    <submittedName>
        <fullName evidence="2">Uncharacterized protein</fullName>
    </submittedName>
</protein>
<evidence type="ECO:0000313" key="3">
    <source>
        <dbReference type="Proteomes" id="UP001497516"/>
    </source>
</evidence>
<name>A0AAV2DUJ8_9ROSI</name>
<dbReference type="EMBL" id="OZ034816">
    <property type="protein sequence ID" value="CAL1377247.1"/>
    <property type="molecule type" value="Genomic_DNA"/>
</dbReference>
<organism evidence="2 3">
    <name type="scientific">Linum trigynum</name>
    <dbReference type="NCBI Taxonomy" id="586398"/>
    <lineage>
        <taxon>Eukaryota</taxon>
        <taxon>Viridiplantae</taxon>
        <taxon>Streptophyta</taxon>
        <taxon>Embryophyta</taxon>
        <taxon>Tracheophyta</taxon>
        <taxon>Spermatophyta</taxon>
        <taxon>Magnoliopsida</taxon>
        <taxon>eudicotyledons</taxon>
        <taxon>Gunneridae</taxon>
        <taxon>Pentapetalae</taxon>
        <taxon>rosids</taxon>
        <taxon>fabids</taxon>
        <taxon>Malpighiales</taxon>
        <taxon>Linaceae</taxon>
        <taxon>Linum</taxon>
    </lineage>
</organism>
<evidence type="ECO:0000256" key="1">
    <source>
        <dbReference type="SAM" id="MobiDB-lite"/>
    </source>
</evidence>
<dbReference type="Proteomes" id="UP001497516">
    <property type="component" value="Chromosome 3"/>
</dbReference>
<reference evidence="2 3" key="1">
    <citation type="submission" date="2024-04" db="EMBL/GenBank/DDBJ databases">
        <authorList>
            <person name="Fracassetti M."/>
        </authorList>
    </citation>
    <scope>NUCLEOTIDE SEQUENCE [LARGE SCALE GENOMIC DNA]</scope>
</reference>
<feature type="region of interest" description="Disordered" evidence="1">
    <location>
        <begin position="60"/>
        <end position="85"/>
    </location>
</feature>